<dbReference type="InterPro" id="IPR017937">
    <property type="entry name" value="Thioredoxin_CS"/>
</dbReference>
<evidence type="ECO:0000256" key="3">
    <source>
        <dbReference type="ARBA" id="ARBA00022748"/>
    </source>
</evidence>
<dbReference type="Gene3D" id="3.40.30.10">
    <property type="entry name" value="Glutaredoxin"/>
    <property type="match status" value="1"/>
</dbReference>
<dbReference type="Pfam" id="PF08534">
    <property type="entry name" value="Redoxin"/>
    <property type="match status" value="1"/>
</dbReference>
<evidence type="ECO:0000256" key="1">
    <source>
        <dbReference type="ARBA" id="ARBA00004196"/>
    </source>
</evidence>
<dbReference type="GO" id="GO:0030288">
    <property type="term" value="C:outer membrane-bounded periplasmic space"/>
    <property type="evidence" value="ECO:0007669"/>
    <property type="project" value="InterPro"/>
</dbReference>
<reference evidence="7" key="1">
    <citation type="submission" date="2016-10" db="EMBL/GenBank/DDBJ databases">
        <authorList>
            <person name="de Groot N.N."/>
        </authorList>
    </citation>
    <scope>NUCLEOTIDE SEQUENCE</scope>
</reference>
<evidence type="ECO:0000259" key="6">
    <source>
        <dbReference type="PROSITE" id="PS51352"/>
    </source>
</evidence>
<evidence type="ECO:0000256" key="2">
    <source>
        <dbReference type="ARBA" id="ARBA00007758"/>
    </source>
</evidence>
<dbReference type="NCBIfam" id="TIGR00385">
    <property type="entry name" value="dsbE"/>
    <property type="match status" value="1"/>
</dbReference>
<sequence length="186" mass="21451">MSKFLPLALFIVLAWFLLEGLGKDPKKLPSPLIGKAFPNLEVEDFHTGEKFFTKDRLKDKFSLVNVWASWCATCHVEHRMLIKIAKTNMVQMVGINYKDKKKLSRCVEVDRDQTNFGDCFLSMRGNPFDFVIFDELGKLGLELGVYRVPETFLINDKGVIVFKHLGEVTQKLWDEEMLPLINPLKK</sequence>
<keyword evidence="4" id="KW-1015">Disulfide bond</keyword>
<comment type="subcellular location">
    <subcellularLocation>
        <location evidence="1">Cell envelope</location>
    </subcellularLocation>
</comment>
<dbReference type="AlphaFoldDB" id="A0A1W1DK26"/>
<name>A0A1W1DK26_9ZZZZ</name>
<comment type="similarity">
    <text evidence="2">Belongs to the thioredoxin family. DsbE subfamily.</text>
</comment>
<dbReference type="PROSITE" id="PS51352">
    <property type="entry name" value="THIOREDOXIN_2"/>
    <property type="match status" value="1"/>
</dbReference>
<feature type="domain" description="Thioredoxin" evidence="6">
    <location>
        <begin position="31"/>
        <end position="186"/>
    </location>
</feature>
<dbReference type="InterPro" id="IPR013740">
    <property type="entry name" value="Redoxin"/>
</dbReference>
<proteinExistence type="inferred from homology"/>
<dbReference type="InterPro" id="IPR004799">
    <property type="entry name" value="Periplasmic_diS_OxRdtase_DsbE"/>
</dbReference>
<evidence type="ECO:0000313" key="7">
    <source>
        <dbReference type="EMBL" id="SFV81698.1"/>
    </source>
</evidence>
<dbReference type="InterPro" id="IPR036249">
    <property type="entry name" value="Thioredoxin-like_sf"/>
</dbReference>
<dbReference type="PANTHER" id="PTHR42852:SF6">
    <property type="entry name" value="THIOL:DISULFIDE INTERCHANGE PROTEIN DSBE"/>
    <property type="match status" value="1"/>
</dbReference>
<organism evidence="7">
    <name type="scientific">hydrothermal vent metagenome</name>
    <dbReference type="NCBI Taxonomy" id="652676"/>
    <lineage>
        <taxon>unclassified sequences</taxon>
        <taxon>metagenomes</taxon>
        <taxon>ecological metagenomes</taxon>
    </lineage>
</organism>
<dbReference type="PROSITE" id="PS00194">
    <property type="entry name" value="THIOREDOXIN_1"/>
    <property type="match status" value="1"/>
</dbReference>
<dbReference type="InterPro" id="IPR013766">
    <property type="entry name" value="Thioredoxin_domain"/>
</dbReference>
<dbReference type="SUPFAM" id="SSF52833">
    <property type="entry name" value="Thioredoxin-like"/>
    <property type="match status" value="1"/>
</dbReference>
<keyword evidence="5" id="KW-0676">Redox-active center</keyword>
<protein>
    <submittedName>
        <fullName evidence="7">Cytochrome c-type biogenesis protein CcmG/DsbE, thiol:disulfide oxidoreductase</fullName>
    </submittedName>
</protein>
<evidence type="ECO:0000256" key="4">
    <source>
        <dbReference type="ARBA" id="ARBA00023157"/>
    </source>
</evidence>
<dbReference type="GO" id="GO:0017004">
    <property type="term" value="P:cytochrome complex assembly"/>
    <property type="evidence" value="ECO:0007669"/>
    <property type="project" value="UniProtKB-KW"/>
</dbReference>
<gene>
    <name evidence="7" type="ORF">MNB_SUP05-6-1100</name>
</gene>
<dbReference type="GO" id="GO:0015036">
    <property type="term" value="F:disulfide oxidoreductase activity"/>
    <property type="evidence" value="ECO:0007669"/>
    <property type="project" value="InterPro"/>
</dbReference>
<keyword evidence="3" id="KW-0201">Cytochrome c-type biogenesis</keyword>
<dbReference type="PANTHER" id="PTHR42852">
    <property type="entry name" value="THIOL:DISULFIDE INTERCHANGE PROTEIN DSBE"/>
    <property type="match status" value="1"/>
</dbReference>
<evidence type="ECO:0000256" key="5">
    <source>
        <dbReference type="ARBA" id="ARBA00023284"/>
    </source>
</evidence>
<accession>A0A1W1DK26</accession>
<dbReference type="EMBL" id="FPHV01000084">
    <property type="protein sequence ID" value="SFV81698.1"/>
    <property type="molecule type" value="Genomic_DNA"/>
</dbReference>
<dbReference type="InterPro" id="IPR050553">
    <property type="entry name" value="Thioredoxin_ResA/DsbE_sf"/>
</dbReference>